<organism evidence="2 3">
    <name type="scientific">Gordonia asplenii</name>
    <dbReference type="NCBI Taxonomy" id="2725283"/>
    <lineage>
        <taxon>Bacteria</taxon>
        <taxon>Bacillati</taxon>
        <taxon>Actinomycetota</taxon>
        <taxon>Actinomycetes</taxon>
        <taxon>Mycobacteriales</taxon>
        <taxon>Gordoniaceae</taxon>
        <taxon>Gordonia</taxon>
    </lineage>
</organism>
<dbReference type="CDD" id="cd00093">
    <property type="entry name" value="HTH_XRE"/>
    <property type="match status" value="1"/>
</dbReference>
<dbReference type="PANTHER" id="PTHR35010:SF2">
    <property type="entry name" value="BLL4672 PROTEIN"/>
    <property type="match status" value="1"/>
</dbReference>
<evidence type="ECO:0000313" key="3">
    <source>
        <dbReference type="Proteomes" id="UP000550729"/>
    </source>
</evidence>
<gene>
    <name evidence="2" type="ORF">HH308_18595</name>
</gene>
<dbReference type="EMBL" id="JABBNB010000021">
    <property type="protein sequence ID" value="NMO03227.1"/>
    <property type="molecule type" value="Genomic_DNA"/>
</dbReference>
<name>A0A848KYL1_9ACTN</name>
<dbReference type="Gene3D" id="3.30.450.180">
    <property type="match status" value="1"/>
</dbReference>
<evidence type="ECO:0000259" key="1">
    <source>
        <dbReference type="PROSITE" id="PS50943"/>
    </source>
</evidence>
<dbReference type="InterPro" id="IPR001387">
    <property type="entry name" value="Cro/C1-type_HTH"/>
</dbReference>
<dbReference type="InterPro" id="IPR010982">
    <property type="entry name" value="Lambda_DNA-bd_dom_sf"/>
</dbReference>
<protein>
    <submittedName>
        <fullName evidence="2">Helix-turn-helix domain-containing protein</fullName>
    </submittedName>
</protein>
<sequence>MDSTVELREFLMSRRAKVSPAQVGLPAGGRRRVAGLRRQEVATLAGVSPDYYLQIERGRAPGVSAEVLGSIARVLLLDDTELDYLFELAGLPPRRAESSPSTVPTMVQSMIDSMATMPVIVLDPALHIVAGNRLGNALYAEVIERSPHVPNLARFVFRDEAARQFYAEWSAMADHAVSLLRAETARLPGGPADAVVSELMTTSPDFAARWHTHDVARHEVGIKVINHPSAGQLRLAYQGLDIPGGQGLRVFGYTAVADDADTVAGLSRLATDALEIAGL</sequence>
<dbReference type="GO" id="GO:0003677">
    <property type="term" value="F:DNA binding"/>
    <property type="evidence" value="ECO:0007669"/>
    <property type="project" value="InterPro"/>
</dbReference>
<dbReference type="Gene3D" id="1.10.260.40">
    <property type="entry name" value="lambda repressor-like DNA-binding domains"/>
    <property type="match status" value="1"/>
</dbReference>
<feature type="domain" description="HTH cro/C1-type" evidence="1">
    <location>
        <begin position="31"/>
        <end position="85"/>
    </location>
</feature>
<reference evidence="2 3" key="1">
    <citation type="submission" date="2020-04" db="EMBL/GenBank/DDBJ databases">
        <title>Gordonia sp. nov. TBRC 11910.</title>
        <authorList>
            <person name="Suriyachadkun C."/>
        </authorList>
    </citation>
    <scope>NUCLEOTIDE SEQUENCE [LARGE SCALE GENOMIC DNA]</scope>
    <source>
        <strain evidence="2 3">TBRC 11910</strain>
    </source>
</reference>
<dbReference type="Pfam" id="PF17765">
    <property type="entry name" value="MLTR_LBD"/>
    <property type="match status" value="1"/>
</dbReference>
<dbReference type="InterPro" id="IPR041413">
    <property type="entry name" value="MLTR_LBD"/>
</dbReference>
<dbReference type="Pfam" id="PF13560">
    <property type="entry name" value="HTH_31"/>
    <property type="match status" value="1"/>
</dbReference>
<evidence type="ECO:0000313" key="2">
    <source>
        <dbReference type="EMBL" id="NMO03227.1"/>
    </source>
</evidence>
<dbReference type="Proteomes" id="UP000550729">
    <property type="component" value="Unassembled WGS sequence"/>
</dbReference>
<comment type="caution">
    <text evidence="2">The sequence shown here is derived from an EMBL/GenBank/DDBJ whole genome shotgun (WGS) entry which is preliminary data.</text>
</comment>
<dbReference type="AlphaFoldDB" id="A0A848KYL1"/>
<proteinExistence type="predicted"/>
<dbReference type="SMART" id="SM00530">
    <property type="entry name" value="HTH_XRE"/>
    <property type="match status" value="1"/>
</dbReference>
<dbReference type="PROSITE" id="PS50943">
    <property type="entry name" value="HTH_CROC1"/>
    <property type="match status" value="1"/>
</dbReference>
<dbReference type="PANTHER" id="PTHR35010">
    <property type="entry name" value="BLL4672 PROTEIN-RELATED"/>
    <property type="match status" value="1"/>
</dbReference>
<keyword evidence="3" id="KW-1185">Reference proteome</keyword>
<accession>A0A848KYL1</accession>
<dbReference type="SUPFAM" id="SSF47413">
    <property type="entry name" value="lambda repressor-like DNA-binding domains"/>
    <property type="match status" value="1"/>
</dbReference>